<evidence type="ECO:0000313" key="3">
    <source>
        <dbReference type="Proteomes" id="UP000001901"/>
    </source>
</evidence>
<name>D2RHF5_ARCPA</name>
<feature type="transmembrane region" description="Helical" evidence="1">
    <location>
        <begin position="12"/>
        <end position="32"/>
    </location>
</feature>
<proteinExistence type="predicted"/>
<organism evidence="2 3">
    <name type="scientific">Archaeoglobus profundus (strain DSM 5631 / JCM 9629 / NBRC 100127 / Av18)</name>
    <dbReference type="NCBI Taxonomy" id="572546"/>
    <lineage>
        <taxon>Archaea</taxon>
        <taxon>Methanobacteriati</taxon>
        <taxon>Methanobacteriota</taxon>
        <taxon>Archaeoglobi</taxon>
        <taxon>Archaeoglobales</taxon>
        <taxon>Archaeoglobaceae</taxon>
        <taxon>Archaeoglobus</taxon>
    </lineage>
</organism>
<dbReference type="PaxDb" id="572546-Arcpr_0665"/>
<keyword evidence="3" id="KW-1185">Reference proteome</keyword>
<dbReference type="eggNOG" id="arCOG12006">
    <property type="taxonomic scope" value="Archaea"/>
</dbReference>
<dbReference type="HOGENOM" id="CLU_1122578_0_0_2"/>
<feature type="transmembrane region" description="Helical" evidence="1">
    <location>
        <begin position="146"/>
        <end position="166"/>
    </location>
</feature>
<gene>
    <name evidence="2" type="ordered locus">Arcpr_0665</name>
</gene>
<feature type="transmembrane region" description="Helical" evidence="1">
    <location>
        <begin position="83"/>
        <end position="101"/>
    </location>
</feature>
<dbReference type="AlphaFoldDB" id="D2RHF5"/>
<accession>D2RHF5</accession>
<feature type="transmembrane region" description="Helical" evidence="1">
    <location>
        <begin position="113"/>
        <end position="134"/>
    </location>
</feature>
<dbReference type="RefSeq" id="WP_012940066.1">
    <property type="nucleotide sequence ID" value="NC_013741.1"/>
</dbReference>
<keyword evidence="1" id="KW-0472">Membrane</keyword>
<feature type="transmembrane region" description="Helical" evidence="1">
    <location>
        <begin position="178"/>
        <end position="201"/>
    </location>
</feature>
<dbReference type="Proteomes" id="UP000001901">
    <property type="component" value="Chromosome"/>
</dbReference>
<protein>
    <submittedName>
        <fullName evidence="2">Uncharacterized protein</fullName>
    </submittedName>
</protein>
<evidence type="ECO:0000256" key="1">
    <source>
        <dbReference type="SAM" id="Phobius"/>
    </source>
</evidence>
<feature type="transmembrane region" description="Helical" evidence="1">
    <location>
        <begin position="213"/>
        <end position="233"/>
    </location>
</feature>
<keyword evidence="1" id="KW-0812">Transmembrane</keyword>
<reference evidence="2 3" key="1">
    <citation type="journal article" date="2010" name="Stand. Genomic Sci.">
        <title>Complete genome sequence of Archaeoglobus profundus type strain (AV18).</title>
        <authorList>
            <person name="von Jan M."/>
            <person name="Lapidus A."/>
            <person name="Del Rio T.G."/>
            <person name="Copeland A."/>
            <person name="Tice H."/>
            <person name="Cheng J.F."/>
            <person name="Lucas S."/>
            <person name="Chen F."/>
            <person name="Nolan M."/>
            <person name="Goodwin L."/>
            <person name="Han C."/>
            <person name="Pitluck S."/>
            <person name="Liolios K."/>
            <person name="Ivanova N."/>
            <person name="Mavromatis K."/>
            <person name="Ovchinnikova G."/>
            <person name="Chertkov O."/>
            <person name="Pati A."/>
            <person name="Chen A."/>
            <person name="Palaniappan K."/>
            <person name="Land M."/>
            <person name="Hauser L."/>
            <person name="Chang Y.J."/>
            <person name="Jeffries C.D."/>
            <person name="Saunders E."/>
            <person name="Brettin T."/>
            <person name="Detter J.C."/>
            <person name="Chain P."/>
            <person name="Eichinger K."/>
            <person name="Huber H."/>
            <person name="Spring S."/>
            <person name="Rohde M."/>
            <person name="Goker M."/>
            <person name="Wirth R."/>
            <person name="Woyke T."/>
            <person name="Bristow J."/>
            <person name="Eisen J.A."/>
            <person name="Markowitz V."/>
            <person name="Hugenholtz P."/>
            <person name="Kyrpides N.C."/>
            <person name="Klenk H.P."/>
        </authorList>
    </citation>
    <scope>NUCLEOTIDE SEQUENCE [LARGE SCALE GENOMIC DNA]</scope>
    <source>
        <strain evidence="3">DSM 5631 / JCM 9629 / NBRC 100127 / Av18</strain>
    </source>
</reference>
<dbReference type="KEGG" id="apo:Arcpr_0665"/>
<sequence length="247" mass="26953">MSLAITNIVPNIVPALLGLVAIALSAVAHSSLSSEEIDARIISLKKLATAILLLFITFAYIGVTGFLIAFCGINPIYHSFYGPLLLLIVEAVILTQLLYALKSVGALRIGKEAFEFLIYLIVFHLALEDLHMHIGMYLTSTVARTIVISLVANTTLILLGLGGYLLKKCRDLMLLVDAIDVIPSLKTACFALALFGLYGIHRLFAHSTQSNCPLSVCATIAMIVSAIQLLYELDKKYLTPLKRYSRI</sequence>
<dbReference type="EMBL" id="CP001857">
    <property type="protein sequence ID" value="ADB57730.1"/>
    <property type="molecule type" value="Genomic_DNA"/>
</dbReference>
<feature type="transmembrane region" description="Helical" evidence="1">
    <location>
        <begin position="52"/>
        <end position="77"/>
    </location>
</feature>
<dbReference type="STRING" id="572546.Arcpr_0665"/>
<dbReference type="GeneID" id="8739325"/>
<keyword evidence="1" id="KW-1133">Transmembrane helix</keyword>
<evidence type="ECO:0000313" key="2">
    <source>
        <dbReference type="EMBL" id="ADB57730.1"/>
    </source>
</evidence>